<sequence>MLSEKAKGKQRAFGPIEEAPAPEELKKLVIRFTEGVPDLTLYASDTDTVRDIKRNIRNARSQLKDRRLRLIHSGRLLADDTVFCSWLASLEDKQHHNETSESFEASQPPSTIWLHCSVGPQLQPGEADETKVQQAQLKPLRGFDRLAAAGFSEQDIANIRSQFHAHSSGDYLDQEFATDEDFDEHARVLEEQWIDSLDNAGTASLSNSSAQSSRTFVSGVLLGFFFPLIPVFFFFDSRPAVFWDDGTEHDIINTSPFPKTVQLGVAVGMLMNFFFGWWTWFLAAP</sequence>
<gene>
    <name evidence="1" type="ORF">NM688_g1612</name>
</gene>
<comment type="caution">
    <text evidence="1">The sequence shown here is derived from an EMBL/GenBank/DDBJ whole genome shotgun (WGS) entry which is preliminary data.</text>
</comment>
<dbReference type="Proteomes" id="UP001148662">
    <property type="component" value="Unassembled WGS sequence"/>
</dbReference>
<keyword evidence="2" id="KW-1185">Reference proteome</keyword>
<name>A0ACC1TAY1_9APHY</name>
<dbReference type="EMBL" id="JANHOG010000179">
    <property type="protein sequence ID" value="KAJ3557177.1"/>
    <property type="molecule type" value="Genomic_DNA"/>
</dbReference>
<evidence type="ECO:0000313" key="1">
    <source>
        <dbReference type="EMBL" id="KAJ3557177.1"/>
    </source>
</evidence>
<accession>A0ACC1TAY1</accession>
<proteinExistence type="predicted"/>
<reference evidence="1" key="1">
    <citation type="submission" date="2022-07" db="EMBL/GenBank/DDBJ databases">
        <title>Genome Sequence of Phlebia brevispora.</title>
        <authorList>
            <person name="Buettner E."/>
        </authorList>
    </citation>
    <scope>NUCLEOTIDE SEQUENCE</scope>
    <source>
        <strain evidence="1">MPL23</strain>
    </source>
</reference>
<organism evidence="1 2">
    <name type="scientific">Phlebia brevispora</name>
    <dbReference type="NCBI Taxonomy" id="194682"/>
    <lineage>
        <taxon>Eukaryota</taxon>
        <taxon>Fungi</taxon>
        <taxon>Dikarya</taxon>
        <taxon>Basidiomycota</taxon>
        <taxon>Agaricomycotina</taxon>
        <taxon>Agaricomycetes</taxon>
        <taxon>Polyporales</taxon>
        <taxon>Meruliaceae</taxon>
        <taxon>Phlebia</taxon>
    </lineage>
</organism>
<evidence type="ECO:0000313" key="2">
    <source>
        <dbReference type="Proteomes" id="UP001148662"/>
    </source>
</evidence>
<protein>
    <submittedName>
        <fullName evidence="1">Uncharacterized protein</fullName>
    </submittedName>
</protein>